<sequence length="96" mass="11252">MKVSKDLWIEKGVRRSSIRAIKQNKKSRQKVYVLCTSYHQDALFEVVESRFISSRYEHSSVLAITLTKTKAFERVYLLINALYNEQTTSYESLQAE</sequence>
<dbReference type="EMBL" id="PEDL01000005">
    <property type="protein sequence ID" value="PHV71078.1"/>
    <property type="molecule type" value="Genomic_DNA"/>
</dbReference>
<evidence type="ECO:0000313" key="2">
    <source>
        <dbReference type="Proteomes" id="UP000224460"/>
    </source>
</evidence>
<reference evidence="1" key="1">
    <citation type="submission" date="2017-10" db="EMBL/GenBank/DDBJ databases">
        <title>Genome sequence of cellulolytic Lachnospiraceae bacterium XHS1971 isolated from hotspring sediment.</title>
        <authorList>
            <person name="Vasudevan G."/>
            <person name="Joshi A.J."/>
            <person name="Hivarkar S."/>
            <person name="Lanjekar V.B."/>
            <person name="Dhakephalkar P.K."/>
            <person name="Dagar S."/>
        </authorList>
    </citation>
    <scope>NUCLEOTIDE SEQUENCE</scope>
    <source>
        <strain evidence="1">XHS1971</strain>
    </source>
</reference>
<proteinExistence type="predicted"/>
<protein>
    <submittedName>
        <fullName evidence="1">Uncharacterized protein</fullName>
    </submittedName>
</protein>
<gene>
    <name evidence="1" type="ORF">CS063_07030</name>
</gene>
<accession>A0AC61DE35</accession>
<dbReference type="Proteomes" id="UP000224460">
    <property type="component" value="Unassembled WGS sequence"/>
</dbReference>
<name>A0AC61DE35_9FIRM</name>
<keyword evidence="2" id="KW-1185">Reference proteome</keyword>
<comment type="caution">
    <text evidence="1">The sequence shown here is derived from an EMBL/GenBank/DDBJ whole genome shotgun (WGS) entry which is preliminary data.</text>
</comment>
<organism evidence="1 2">
    <name type="scientific">Sporanaerobium hydrogeniformans</name>
    <dbReference type="NCBI Taxonomy" id="3072179"/>
    <lineage>
        <taxon>Bacteria</taxon>
        <taxon>Bacillati</taxon>
        <taxon>Bacillota</taxon>
        <taxon>Clostridia</taxon>
        <taxon>Lachnospirales</taxon>
        <taxon>Lachnospiraceae</taxon>
        <taxon>Sporanaerobium</taxon>
    </lineage>
</organism>
<evidence type="ECO:0000313" key="1">
    <source>
        <dbReference type="EMBL" id="PHV71078.1"/>
    </source>
</evidence>